<organism evidence="2">
    <name type="scientific">Tanacetum cinerariifolium</name>
    <name type="common">Dalmatian daisy</name>
    <name type="synonym">Chrysanthemum cinerariifolium</name>
    <dbReference type="NCBI Taxonomy" id="118510"/>
    <lineage>
        <taxon>Eukaryota</taxon>
        <taxon>Viridiplantae</taxon>
        <taxon>Streptophyta</taxon>
        <taxon>Embryophyta</taxon>
        <taxon>Tracheophyta</taxon>
        <taxon>Spermatophyta</taxon>
        <taxon>Magnoliopsida</taxon>
        <taxon>eudicotyledons</taxon>
        <taxon>Gunneridae</taxon>
        <taxon>Pentapetalae</taxon>
        <taxon>asterids</taxon>
        <taxon>campanulids</taxon>
        <taxon>Asterales</taxon>
        <taxon>Asteraceae</taxon>
        <taxon>Asteroideae</taxon>
        <taxon>Anthemideae</taxon>
        <taxon>Anthemidinae</taxon>
        <taxon>Tanacetum</taxon>
    </lineage>
</organism>
<gene>
    <name evidence="2" type="ORF">Tci_934097</name>
</gene>
<dbReference type="AlphaFoldDB" id="A0A699XVY0"/>
<evidence type="ECO:0000313" key="2">
    <source>
        <dbReference type="EMBL" id="GFD62128.1"/>
    </source>
</evidence>
<reference evidence="2" key="1">
    <citation type="journal article" date="2019" name="Sci. Rep.">
        <title>Draft genome of Tanacetum cinerariifolium, the natural source of mosquito coil.</title>
        <authorList>
            <person name="Yamashiro T."/>
            <person name="Shiraishi A."/>
            <person name="Satake H."/>
            <person name="Nakayama K."/>
        </authorList>
    </citation>
    <scope>NUCLEOTIDE SEQUENCE</scope>
</reference>
<name>A0A699XVY0_TANCI</name>
<feature type="region of interest" description="Disordered" evidence="1">
    <location>
        <begin position="40"/>
        <end position="64"/>
    </location>
</feature>
<feature type="compositionally biased region" description="Basic and acidic residues" evidence="1">
    <location>
        <begin position="49"/>
        <end position="64"/>
    </location>
</feature>
<feature type="non-terminal residue" evidence="2">
    <location>
        <position position="1"/>
    </location>
</feature>
<evidence type="ECO:0000256" key="1">
    <source>
        <dbReference type="SAM" id="MobiDB-lite"/>
    </source>
</evidence>
<protein>
    <submittedName>
        <fullName evidence="2">Uncharacterized protein</fullName>
    </submittedName>
</protein>
<sequence length="64" mass="7498">LIRDITTTQIVMANPNPEDPNVPNEDIPEEDPYRLLAYNEEEDPEMDTEERIMPPKPMSEARMR</sequence>
<accession>A0A699XVY0</accession>
<comment type="caution">
    <text evidence="2">The sequence shown here is derived from an EMBL/GenBank/DDBJ whole genome shotgun (WGS) entry which is preliminary data.</text>
</comment>
<dbReference type="EMBL" id="BKCJ011913785">
    <property type="protein sequence ID" value="GFD62128.1"/>
    <property type="molecule type" value="Genomic_DNA"/>
</dbReference>
<proteinExistence type="predicted"/>
<feature type="non-terminal residue" evidence="2">
    <location>
        <position position="64"/>
    </location>
</feature>